<evidence type="ECO:0000313" key="4">
    <source>
        <dbReference type="Proteomes" id="UP000049979"/>
    </source>
</evidence>
<keyword evidence="2" id="KW-0812">Transmembrane</keyword>
<feature type="compositionally biased region" description="Basic and acidic residues" evidence="1">
    <location>
        <begin position="181"/>
        <end position="191"/>
    </location>
</feature>
<dbReference type="EMBL" id="CVRR01000093">
    <property type="protein sequence ID" value="CRL43194.1"/>
    <property type="molecule type" value="Genomic_DNA"/>
</dbReference>
<protein>
    <submittedName>
        <fullName evidence="3">Uncharacterized protein</fullName>
    </submittedName>
</protein>
<dbReference type="AlphaFoldDB" id="A0A0M6X125"/>
<evidence type="ECO:0000256" key="1">
    <source>
        <dbReference type="SAM" id="MobiDB-lite"/>
    </source>
</evidence>
<dbReference type="OrthoDB" id="2068379at2"/>
<organism evidence="3 4">
    <name type="scientific">Roseburia faecis</name>
    <dbReference type="NCBI Taxonomy" id="301302"/>
    <lineage>
        <taxon>Bacteria</taxon>
        <taxon>Bacillati</taxon>
        <taxon>Bacillota</taxon>
        <taxon>Clostridia</taxon>
        <taxon>Lachnospirales</taxon>
        <taxon>Lachnospiraceae</taxon>
        <taxon>Roseburia</taxon>
    </lineage>
</organism>
<feature type="compositionally biased region" description="Basic residues" evidence="1">
    <location>
        <begin position="192"/>
        <end position="217"/>
    </location>
</feature>
<dbReference type="STRING" id="301302.ERS852420_00795"/>
<evidence type="ECO:0000313" key="3">
    <source>
        <dbReference type="EMBL" id="CRL43194.1"/>
    </source>
</evidence>
<accession>A0A0M6X125</accession>
<evidence type="ECO:0000256" key="2">
    <source>
        <dbReference type="SAM" id="Phobius"/>
    </source>
</evidence>
<keyword evidence="2" id="KW-0472">Membrane</keyword>
<name>A0A0M6X125_9FIRM</name>
<feature type="transmembrane region" description="Helical" evidence="2">
    <location>
        <begin position="153"/>
        <end position="173"/>
    </location>
</feature>
<gene>
    <name evidence="3" type="ORF">M72_18781</name>
</gene>
<dbReference type="Proteomes" id="UP000049979">
    <property type="component" value="Unassembled WGS sequence"/>
</dbReference>
<feature type="region of interest" description="Disordered" evidence="1">
    <location>
        <begin position="181"/>
        <end position="230"/>
    </location>
</feature>
<sequence>MRTYGRLLKNIAAIALLLALLSMLLPFCKFSAGGQEMTLSGLDVVKAGGRAGYTYLTEGRVADTFVLKAPITVGTVKSSLSYVQGVGQMRLLAVCAIAALLPVLLCFLSVGMLFLAEGKKTMLLPTLFTSLVLAELLIVLAVFPALYPFLLSGIYFFTLLHGVAWILILTGWITGGYRPPEKQGNEQIKREKNPKRSGHGWRRKKAHRRRKSKKKRSRKEDSSTKKKNTAGNKTFEWKHCQISYDPSKQTYRMISDSPEKILLLKEDNVIGTLEQGECVHVERPVTLQIQGKEESLHLK</sequence>
<keyword evidence="2" id="KW-1133">Transmembrane helix</keyword>
<dbReference type="RefSeq" id="WP_055068910.1">
    <property type="nucleotide sequence ID" value="NZ_CP173697.1"/>
</dbReference>
<keyword evidence="4" id="KW-1185">Reference proteome</keyword>
<reference evidence="4" key="1">
    <citation type="submission" date="2015-05" db="EMBL/GenBank/DDBJ databases">
        <authorList>
            <consortium name="Pathogen Informatics"/>
        </authorList>
    </citation>
    <scope>NUCLEOTIDE SEQUENCE [LARGE SCALE GENOMIC DNA]</scope>
    <source>
        <strain evidence="4">M72</strain>
    </source>
</reference>
<feature type="transmembrane region" description="Helical" evidence="2">
    <location>
        <begin position="91"/>
        <end position="115"/>
    </location>
</feature>
<proteinExistence type="predicted"/>
<feature type="transmembrane region" description="Helical" evidence="2">
    <location>
        <begin position="127"/>
        <end position="147"/>
    </location>
</feature>